<evidence type="ECO:0008006" key="4">
    <source>
        <dbReference type="Google" id="ProtNLM"/>
    </source>
</evidence>
<proteinExistence type="predicted"/>
<dbReference type="OrthoDB" id="3517562at2"/>
<organism evidence="2 3">
    <name type="scientific">Streptomyces dioscori</name>
    <dbReference type="NCBI Taxonomy" id="2109333"/>
    <lineage>
        <taxon>Bacteria</taxon>
        <taxon>Bacillati</taxon>
        <taxon>Actinomycetota</taxon>
        <taxon>Actinomycetes</taxon>
        <taxon>Kitasatosporales</taxon>
        <taxon>Streptomycetaceae</taxon>
        <taxon>Streptomyces</taxon>
        <taxon>Streptomyces aurantiacus group</taxon>
    </lineage>
</organism>
<evidence type="ECO:0000313" key="3">
    <source>
        <dbReference type="Proteomes" id="UP000240429"/>
    </source>
</evidence>
<reference evidence="2 3" key="1">
    <citation type="submission" date="2018-03" db="EMBL/GenBank/DDBJ databases">
        <title>Streptomyces dioscori sp. nov., a novel endophytic actinobacterium isolated from bulbil of Dioscorea bulbifera L.</title>
        <authorList>
            <person name="Zhikuan W."/>
        </authorList>
    </citation>
    <scope>NUCLEOTIDE SEQUENCE [LARGE SCALE GENOMIC DNA]</scope>
    <source>
        <strain evidence="2 3">A217</strain>
    </source>
</reference>
<name>A0A2P8PXA4_9ACTN</name>
<evidence type="ECO:0000256" key="1">
    <source>
        <dbReference type="SAM" id="MobiDB-lite"/>
    </source>
</evidence>
<dbReference type="EMBL" id="PYBJ01000029">
    <property type="protein sequence ID" value="PSM38625.1"/>
    <property type="molecule type" value="Genomic_DNA"/>
</dbReference>
<comment type="caution">
    <text evidence="2">The sequence shown here is derived from an EMBL/GenBank/DDBJ whole genome shotgun (WGS) entry which is preliminary data.</text>
</comment>
<evidence type="ECO:0000313" key="2">
    <source>
        <dbReference type="EMBL" id="PSM38625.1"/>
    </source>
</evidence>
<dbReference type="Proteomes" id="UP000240429">
    <property type="component" value="Unassembled WGS sequence"/>
</dbReference>
<accession>A0A2P8PXA4</accession>
<feature type="compositionally biased region" description="Polar residues" evidence="1">
    <location>
        <begin position="1"/>
        <end position="12"/>
    </location>
</feature>
<feature type="region of interest" description="Disordered" evidence="1">
    <location>
        <begin position="1"/>
        <end position="22"/>
    </location>
</feature>
<dbReference type="RefSeq" id="WP_107021168.1">
    <property type="nucleotide sequence ID" value="NZ_KZ679055.1"/>
</dbReference>
<keyword evidence="3" id="KW-1185">Reference proteome</keyword>
<dbReference type="AlphaFoldDB" id="A0A2P8PXA4"/>
<gene>
    <name evidence="2" type="ORF">C6Y14_36410</name>
</gene>
<sequence length="282" mass="29921">MMTLAPQTAQTPTDEDAAMPPRADCLADSAGGLTFDMAETGESGDTHLVLIHRDGVQEVRLPLAPAADGRLRAALPSGVELPEGRWDAFAQTGDGEPQRLTPGLNDLRSLVDRVPSGARGHVAVRIPYATKHGNLSVRSWLRAPHAEAGELHVGEGGLGVHGQVYGVALTPDAYVELAGREETEPGAGADAPRIGVQRDQALFRFTVDYGDLPEGVWDLWLRPAGESGPRVRIARLLDDIADKKPIFTYPKVTVETEYGTVTAGPYYTGDNDLSVAVTAAAG</sequence>
<protein>
    <recommendedName>
        <fullName evidence="4">Transferase</fullName>
    </recommendedName>
</protein>